<gene>
    <name evidence="2" type="ORF">G7034_07220</name>
</gene>
<feature type="compositionally biased region" description="Basic and acidic residues" evidence="1">
    <location>
        <begin position="106"/>
        <end position="117"/>
    </location>
</feature>
<keyword evidence="3" id="KW-1185">Reference proteome</keyword>
<evidence type="ECO:0000256" key="1">
    <source>
        <dbReference type="SAM" id="MobiDB-lite"/>
    </source>
</evidence>
<comment type="caution">
    <text evidence="2">The sequence shown here is derived from an EMBL/GenBank/DDBJ whole genome shotgun (WGS) entry which is preliminary data.</text>
</comment>
<evidence type="ECO:0000313" key="2">
    <source>
        <dbReference type="EMBL" id="NGZ90037.1"/>
    </source>
</evidence>
<accession>A0A967DZY6</accession>
<sequence>MKKILEDELMSLAHSLLKMKNRSNVNELKIQAKQLYEKLSLLSFAEKHFEGSQPSIGKNDFFEAFYNEFENYKTSAEKPSNKRKMPEDVNSESLEGETLIETSDASSKKIEAKKESEALLEDYDDSSSSENIDSTKTSQTSSATEEESVSNKDEISASTEENTKTSNHNEEDFGVHFDDLPLFEKAKEISKNKEKEQQTEKPEEQFSTDVFETKSDEESTAEANKEEANLAYPKAEATENEVPEKDDEPIQPKTTADLFSPEKKSLNDHLKKGIKIGLNDRLAFTRQLFDGNVEDYNRVLSQLNTMHSFEEAKKFIESAVKPEYNWEDKESFESRFISIVASRFEE</sequence>
<feature type="compositionally biased region" description="Acidic residues" evidence="1">
    <location>
        <begin position="118"/>
        <end position="127"/>
    </location>
</feature>
<dbReference type="EMBL" id="JAANAS010000050">
    <property type="protein sequence ID" value="NGZ90037.1"/>
    <property type="molecule type" value="Genomic_DNA"/>
</dbReference>
<dbReference type="RefSeq" id="WP_166400287.1">
    <property type="nucleotide sequence ID" value="NZ_JAANAS010000050.1"/>
</dbReference>
<feature type="region of interest" description="Disordered" evidence="1">
    <location>
        <begin position="76"/>
        <end position="262"/>
    </location>
</feature>
<dbReference type="AlphaFoldDB" id="A0A967DZY6"/>
<protein>
    <submittedName>
        <fullName evidence="2">Uncharacterized protein</fullName>
    </submittedName>
</protein>
<feature type="compositionally biased region" description="Basic and acidic residues" evidence="1">
    <location>
        <begin position="211"/>
        <end position="228"/>
    </location>
</feature>
<organism evidence="2 3">
    <name type="scientific">Psychroflexus maritimus</name>
    <dbReference type="NCBI Taxonomy" id="2714865"/>
    <lineage>
        <taxon>Bacteria</taxon>
        <taxon>Pseudomonadati</taxon>
        <taxon>Bacteroidota</taxon>
        <taxon>Flavobacteriia</taxon>
        <taxon>Flavobacteriales</taxon>
        <taxon>Flavobacteriaceae</taxon>
        <taxon>Psychroflexus</taxon>
    </lineage>
</organism>
<name>A0A967DZY6_9FLAO</name>
<feature type="compositionally biased region" description="Acidic residues" evidence="1">
    <location>
        <begin position="238"/>
        <end position="249"/>
    </location>
</feature>
<feature type="compositionally biased region" description="Low complexity" evidence="1">
    <location>
        <begin position="128"/>
        <end position="143"/>
    </location>
</feature>
<feature type="compositionally biased region" description="Basic and acidic residues" evidence="1">
    <location>
        <begin position="149"/>
        <end position="204"/>
    </location>
</feature>
<proteinExistence type="predicted"/>
<reference evidence="2" key="1">
    <citation type="submission" date="2020-03" db="EMBL/GenBank/DDBJ databases">
        <title>Psychroflexus Maritimus sp. nov., isolate from marine sediment.</title>
        <authorList>
            <person name="Zhong Y.-L."/>
        </authorList>
    </citation>
    <scope>NUCLEOTIDE SEQUENCE</scope>
    <source>
        <strain evidence="2">C1</strain>
    </source>
</reference>
<dbReference type="Proteomes" id="UP000643701">
    <property type="component" value="Unassembled WGS sequence"/>
</dbReference>
<evidence type="ECO:0000313" key="3">
    <source>
        <dbReference type="Proteomes" id="UP000643701"/>
    </source>
</evidence>
<feature type="compositionally biased region" description="Basic and acidic residues" evidence="1">
    <location>
        <begin position="76"/>
        <end position="87"/>
    </location>
</feature>